<gene>
    <name evidence="8" type="ORF">ACFQ27_13890</name>
</gene>
<evidence type="ECO:0000256" key="5">
    <source>
        <dbReference type="ARBA" id="ARBA00023136"/>
    </source>
</evidence>
<dbReference type="Pfam" id="PF04138">
    <property type="entry name" value="GtrA_DPMS_TM"/>
    <property type="match status" value="1"/>
</dbReference>
<comment type="subcellular location">
    <subcellularLocation>
        <location evidence="1">Membrane</location>
        <topology evidence="1">Multi-pass membrane protein</topology>
    </subcellularLocation>
</comment>
<dbReference type="RefSeq" id="WP_377354003.1">
    <property type="nucleotide sequence ID" value="NZ_JBHTLQ010000032.1"/>
</dbReference>
<keyword evidence="3 6" id="KW-0812">Transmembrane</keyword>
<dbReference type="InterPro" id="IPR051401">
    <property type="entry name" value="GtrA_CellWall_Glycosyl"/>
</dbReference>
<evidence type="ECO:0000256" key="4">
    <source>
        <dbReference type="ARBA" id="ARBA00022989"/>
    </source>
</evidence>
<comment type="caution">
    <text evidence="8">The sequence shown here is derived from an EMBL/GenBank/DDBJ whole genome shotgun (WGS) entry which is preliminary data.</text>
</comment>
<dbReference type="EMBL" id="JBHTLQ010000032">
    <property type="protein sequence ID" value="MFD1191676.1"/>
    <property type="molecule type" value="Genomic_DNA"/>
</dbReference>
<name>A0ABW3T482_9CAUL</name>
<keyword evidence="9" id="KW-1185">Reference proteome</keyword>
<feature type="transmembrane region" description="Helical" evidence="6">
    <location>
        <begin position="50"/>
        <end position="70"/>
    </location>
</feature>
<comment type="similarity">
    <text evidence="2">Belongs to the GtrA family.</text>
</comment>
<evidence type="ECO:0000256" key="1">
    <source>
        <dbReference type="ARBA" id="ARBA00004141"/>
    </source>
</evidence>
<keyword evidence="5 6" id="KW-0472">Membrane</keyword>
<dbReference type="Proteomes" id="UP001597216">
    <property type="component" value="Unassembled WGS sequence"/>
</dbReference>
<evidence type="ECO:0000256" key="3">
    <source>
        <dbReference type="ARBA" id="ARBA00022692"/>
    </source>
</evidence>
<keyword evidence="4 6" id="KW-1133">Transmembrane helix</keyword>
<evidence type="ECO:0000256" key="6">
    <source>
        <dbReference type="SAM" id="Phobius"/>
    </source>
</evidence>
<dbReference type="InterPro" id="IPR007267">
    <property type="entry name" value="GtrA_DPMS_TM"/>
</dbReference>
<protein>
    <submittedName>
        <fullName evidence="8">GtrA family protein</fullName>
    </submittedName>
</protein>
<feature type="transmembrane region" description="Helical" evidence="6">
    <location>
        <begin position="77"/>
        <end position="99"/>
    </location>
</feature>
<feature type="transmembrane region" description="Helical" evidence="6">
    <location>
        <begin position="105"/>
        <end position="130"/>
    </location>
</feature>
<dbReference type="PANTHER" id="PTHR38459:SF1">
    <property type="entry name" value="PROPHAGE BACTOPRENOL-LINKED GLUCOSE TRANSLOCASE HOMOLOG"/>
    <property type="match status" value="1"/>
</dbReference>
<accession>A0ABW3T482</accession>
<organism evidence="8 9">
    <name type="scientific">Phenylobacterium conjunctum</name>
    <dbReference type="NCBI Taxonomy" id="1298959"/>
    <lineage>
        <taxon>Bacteria</taxon>
        <taxon>Pseudomonadati</taxon>
        <taxon>Pseudomonadota</taxon>
        <taxon>Alphaproteobacteria</taxon>
        <taxon>Caulobacterales</taxon>
        <taxon>Caulobacteraceae</taxon>
        <taxon>Phenylobacterium</taxon>
    </lineage>
</organism>
<reference evidence="9" key="1">
    <citation type="journal article" date="2019" name="Int. J. Syst. Evol. Microbiol.">
        <title>The Global Catalogue of Microorganisms (GCM) 10K type strain sequencing project: providing services to taxonomists for standard genome sequencing and annotation.</title>
        <authorList>
            <consortium name="The Broad Institute Genomics Platform"/>
            <consortium name="The Broad Institute Genome Sequencing Center for Infectious Disease"/>
            <person name="Wu L."/>
            <person name="Ma J."/>
        </authorList>
    </citation>
    <scope>NUCLEOTIDE SEQUENCE [LARGE SCALE GENOMIC DNA]</scope>
    <source>
        <strain evidence="9">CCUG 55074</strain>
    </source>
</reference>
<feature type="domain" description="GtrA/DPMS transmembrane" evidence="7">
    <location>
        <begin position="17"/>
        <end position="130"/>
    </location>
</feature>
<evidence type="ECO:0000313" key="8">
    <source>
        <dbReference type="EMBL" id="MFD1191676.1"/>
    </source>
</evidence>
<evidence type="ECO:0000256" key="2">
    <source>
        <dbReference type="ARBA" id="ARBA00009399"/>
    </source>
</evidence>
<sequence>MRPPAWVALLLRQAASFGLIGVTATAVHVLVALAARHWANLPPLTASFTGYLAAVSVSYFGNTLLTFGAAPWRRDQIARFVVMSLCGLAVGQGIIWLLVTRLGLPFWVGLAGMVAVVPASSFAAARLWVFRPIAPPTSPR</sequence>
<dbReference type="PANTHER" id="PTHR38459">
    <property type="entry name" value="PROPHAGE BACTOPRENOL-LINKED GLUCOSE TRANSLOCASE HOMOLOG"/>
    <property type="match status" value="1"/>
</dbReference>
<proteinExistence type="inferred from homology"/>
<evidence type="ECO:0000313" key="9">
    <source>
        <dbReference type="Proteomes" id="UP001597216"/>
    </source>
</evidence>
<evidence type="ECO:0000259" key="7">
    <source>
        <dbReference type="Pfam" id="PF04138"/>
    </source>
</evidence>